<proteinExistence type="predicted"/>
<comment type="caution">
    <text evidence="1">The sequence shown here is derived from an EMBL/GenBank/DDBJ whole genome shotgun (WGS) entry which is preliminary data.</text>
</comment>
<dbReference type="AlphaFoldDB" id="A0A4Z1PSM6"/>
<dbReference type="EMBL" id="SNSC02000001">
    <property type="protein sequence ID" value="TID27298.1"/>
    <property type="molecule type" value="Genomic_DNA"/>
</dbReference>
<evidence type="ECO:0000313" key="2">
    <source>
        <dbReference type="Proteomes" id="UP000298493"/>
    </source>
</evidence>
<name>A0A4Z1PSM6_9PEZI</name>
<sequence length="219" mass="24160">MRTASRYRTFGRVTGLLSPHGERASGIFIAVVAVRTVERMTLPTTESPRSLFMVFVFFVGGGTKVVCAGTCAGGAKGCGGCCWAGGGEYGGSPGVVHELTDLDSWEEIHELDPAMKNNRGLVDLGRIDKQRIDIKRNATTTVISGKRQEINSIYRWIAHGINSKRDSSYFVRLFELVVSFHFQDMHQRISICCLLLALPAATLWVRSYAQQECHPNFAT</sequence>
<dbReference type="Proteomes" id="UP000298493">
    <property type="component" value="Unassembled WGS sequence"/>
</dbReference>
<gene>
    <name evidence="1" type="ORF">E6O75_ATG00065</name>
</gene>
<evidence type="ECO:0000313" key="1">
    <source>
        <dbReference type="EMBL" id="TID27298.1"/>
    </source>
</evidence>
<accession>A0A4Z1PSM6</accession>
<reference evidence="1 2" key="1">
    <citation type="submission" date="2019-04" db="EMBL/GenBank/DDBJ databases">
        <title>High contiguity whole genome sequence and gene annotation resource for two Venturia nashicola isolates.</title>
        <authorList>
            <person name="Prokchorchik M."/>
            <person name="Won K."/>
            <person name="Lee Y."/>
            <person name="Choi E.D."/>
            <person name="Segonzac C."/>
            <person name="Sohn K.H."/>
        </authorList>
    </citation>
    <scope>NUCLEOTIDE SEQUENCE [LARGE SCALE GENOMIC DNA]</scope>
    <source>
        <strain evidence="1 2">PRI2</strain>
    </source>
</reference>
<organism evidence="1 2">
    <name type="scientific">Venturia nashicola</name>
    <dbReference type="NCBI Taxonomy" id="86259"/>
    <lineage>
        <taxon>Eukaryota</taxon>
        <taxon>Fungi</taxon>
        <taxon>Dikarya</taxon>
        <taxon>Ascomycota</taxon>
        <taxon>Pezizomycotina</taxon>
        <taxon>Dothideomycetes</taxon>
        <taxon>Pleosporomycetidae</taxon>
        <taxon>Venturiales</taxon>
        <taxon>Venturiaceae</taxon>
        <taxon>Venturia</taxon>
    </lineage>
</organism>
<protein>
    <submittedName>
        <fullName evidence="1">Uncharacterized protein</fullName>
    </submittedName>
</protein>
<keyword evidence="2" id="KW-1185">Reference proteome</keyword>